<organism evidence="2 3">
    <name type="scientific">Desulfocucumis palustris</name>
    <dbReference type="NCBI Taxonomy" id="1898651"/>
    <lineage>
        <taxon>Bacteria</taxon>
        <taxon>Bacillati</taxon>
        <taxon>Bacillota</taxon>
        <taxon>Clostridia</taxon>
        <taxon>Eubacteriales</taxon>
        <taxon>Desulfocucumaceae</taxon>
        <taxon>Desulfocucumis</taxon>
    </lineage>
</organism>
<dbReference type="Pfam" id="PF00665">
    <property type="entry name" value="rve"/>
    <property type="match status" value="1"/>
</dbReference>
<dbReference type="Gene3D" id="3.30.420.10">
    <property type="entry name" value="Ribonuclease H-like superfamily/Ribonuclease H"/>
    <property type="match status" value="1"/>
</dbReference>
<dbReference type="InterPro" id="IPR001584">
    <property type="entry name" value="Integrase_cat-core"/>
</dbReference>
<evidence type="ECO:0000259" key="1">
    <source>
        <dbReference type="PROSITE" id="PS50994"/>
    </source>
</evidence>
<dbReference type="EMBL" id="BFAV01000115">
    <property type="protein sequence ID" value="GBF33679.1"/>
    <property type="molecule type" value="Genomic_DNA"/>
</dbReference>
<accession>A0A2L2XBI8</accession>
<reference evidence="3" key="1">
    <citation type="submission" date="2018-02" db="EMBL/GenBank/DDBJ databases">
        <title>Genome sequence of Desulfocucumis palustris strain NAW-5.</title>
        <authorList>
            <person name="Watanabe M."/>
            <person name="Kojima H."/>
            <person name="Fukui M."/>
        </authorList>
    </citation>
    <scope>NUCLEOTIDE SEQUENCE [LARGE SCALE GENOMIC DNA]</scope>
    <source>
        <strain evidence="3">NAW-5</strain>
    </source>
</reference>
<dbReference type="GO" id="GO:0003676">
    <property type="term" value="F:nucleic acid binding"/>
    <property type="evidence" value="ECO:0007669"/>
    <property type="project" value="InterPro"/>
</dbReference>
<gene>
    <name evidence="2" type="ORF">DCCM_2785</name>
</gene>
<evidence type="ECO:0000313" key="2">
    <source>
        <dbReference type="EMBL" id="GBF33679.1"/>
    </source>
</evidence>
<comment type="caution">
    <text evidence="2">The sequence shown here is derived from an EMBL/GenBank/DDBJ whole genome shotgun (WGS) entry which is preliminary data.</text>
</comment>
<dbReference type="PANTHER" id="PTHR35004">
    <property type="entry name" value="TRANSPOSASE RV3428C-RELATED"/>
    <property type="match status" value="1"/>
</dbReference>
<dbReference type="PANTHER" id="PTHR35004:SF6">
    <property type="entry name" value="TRANSPOSASE"/>
    <property type="match status" value="1"/>
</dbReference>
<dbReference type="SUPFAM" id="SSF53098">
    <property type="entry name" value="Ribonuclease H-like"/>
    <property type="match status" value="1"/>
</dbReference>
<keyword evidence="3" id="KW-1185">Reference proteome</keyword>
<dbReference type="InterPro" id="IPR012337">
    <property type="entry name" value="RNaseH-like_sf"/>
</dbReference>
<proteinExistence type="predicted"/>
<dbReference type="InterPro" id="IPR015378">
    <property type="entry name" value="Transposase-like_Mu_C"/>
</dbReference>
<dbReference type="OrthoDB" id="9794201at2"/>
<dbReference type="Proteomes" id="UP000239549">
    <property type="component" value="Unassembled WGS sequence"/>
</dbReference>
<evidence type="ECO:0000313" key="3">
    <source>
        <dbReference type="Proteomes" id="UP000239549"/>
    </source>
</evidence>
<dbReference type="AlphaFoldDB" id="A0A2L2XBI8"/>
<dbReference type="GO" id="GO:0015074">
    <property type="term" value="P:DNA integration"/>
    <property type="evidence" value="ECO:0007669"/>
    <property type="project" value="InterPro"/>
</dbReference>
<sequence>MKEPSDDRRFRVALQRYEVIAPLLNRPLPRGAQKLILKELTRQGHLDAEGRHVTLGKRTIERYLSNYLKFGLEGLKPQVRPEQGALKAFPQEALDEAVKLRLARPELSADSIIEELRSAQIPGAWQMSVGTLNRHLRRLGKDRPTLKRIVRKRYRLLSIEGAHVLWICDVWDGPYLHDEKNGKKRRLRLVAILDAYTRYIVHAEFYFNENRPCLEDALLKAILKFQLPEIFYADNARIFRSHHLKRIAAELGFAVKHSKAGHPQGRGRIERWFRTVAEKFEPLLKAQISSGKITTLMEVNTFLTAWVEKRYHCRRHSTLKMTPRDALDNAKANHLDMSRYVDPATVHEAFLWRETREVSSLGAVKIYNNLYEVDETLLGKSVELRFNPYDLRRILVYYEGAFRGEARSYQLKNFTEKRVSERRADSHQALTNAMQAIIQEHKDGVKERCGLSFAKALGVQPNE</sequence>
<protein>
    <submittedName>
        <fullName evidence="2">Mobile element protein</fullName>
    </submittedName>
</protein>
<name>A0A2L2XBI8_9FIRM</name>
<dbReference type="Pfam" id="PF09299">
    <property type="entry name" value="Mu-transpos_C"/>
    <property type="match status" value="1"/>
</dbReference>
<dbReference type="RefSeq" id="WP_104372040.1">
    <property type="nucleotide sequence ID" value="NZ_BFAV01000115.1"/>
</dbReference>
<feature type="domain" description="Integrase catalytic" evidence="1">
    <location>
        <begin position="159"/>
        <end position="331"/>
    </location>
</feature>
<dbReference type="PROSITE" id="PS50994">
    <property type="entry name" value="INTEGRASE"/>
    <property type="match status" value="1"/>
</dbReference>
<dbReference type="InterPro" id="IPR036397">
    <property type="entry name" value="RNaseH_sf"/>
</dbReference>